<sequence>MRLSASRCLITLAIVLLVGCQSAPEYDSQTVLFQQYLSNNQLSLADQQLAEAGAQGVSADKLAPYERQLADAYLRQGQEALQAGDLNTATTALSRARSLLPEAPALTAGLGEALSADGQAAVDEALQGRSVALPLLDRGDYAGLRAQFDELAADVLACACTVILEARGSWQSNKAVDLLGESLEKHTPGVEVDVQVSHSPSRVPRLVLIADPDAAASVE</sequence>
<evidence type="ECO:0000313" key="3">
    <source>
        <dbReference type="EMBL" id="MBD7976687.1"/>
    </source>
</evidence>
<evidence type="ECO:0000313" key="4">
    <source>
        <dbReference type="Proteomes" id="UP000611945"/>
    </source>
</evidence>
<keyword evidence="2" id="KW-0732">Signal</keyword>
<dbReference type="RefSeq" id="WP_251835471.1">
    <property type="nucleotide sequence ID" value="NZ_JACSQG010000002.1"/>
</dbReference>
<feature type="signal peptide" evidence="2">
    <location>
        <begin position="1"/>
        <end position="23"/>
    </location>
</feature>
<feature type="repeat" description="TPR" evidence="1">
    <location>
        <begin position="70"/>
        <end position="103"/>
    </location>
</feature>
<protein>
    <recommendedName>
        <fullName evidence="5">Lipoprotein</fullName>
    </recommendedName>
</protein>
<evidence type="ECO:0000256" key="1">
    <source>
        <dbReference type="PROSITE-ProRule" id="PRU00339"/>
    </source>
</evidence>
<accession>A0ABR8TLM8</accession>
<name>A0ABR8TLM8_9PSED</name>
<dbReference type="EMBL" id="JACSQG010000002">
    <property type="protein sequence ID" value="MBD7976687.1"/>
    <property type="molecule type" value="Genomic_DNA"/>
</dbReference>
<evidence type="ECO:0008006" key="5">
    <source>
        <dbReference type="Google" id="ProtNLM"/>
    </source>
</evidence>
<evidence type="ECO:0000256" key="2">
    <source>
        <dbReference type="SAM" id="SignalP"/>
    </source>
</evidence>
<reference evidence="3 4" key="1">
    <citation type="submission" date="2020-08" db="EMBL/GenBank/DDBJ databases">
        <title>A Genomic Blueprint of the Chicken Gut Microbiome.</title>
        <authorList>
            <person name="Gilroy R."/>
            <person name="Ravi A."/>
            <person name="Getino M."/>
            <person name="Pursley I."/>
            <person name="Horton D.L."/>
            <person name="Alikhan N.-F."/>
            <person name="Baker D."/>
            <person name="Gharbi K."/>
            <person name="Hall N."/>
            <person name="Watson M."/>
            <person name="Adriaenssens E.M."/>
            <person name="Foster-Nyarko E."/>
            <person name="Jarju S."/>
            <person name="Secka A."/>
            <person name="Antonio M."/>
            <person name="Oren A."/>
            <person name="Chaudhuri R."/>
            <person name="La Ragione R.M."/>
            <person name="Hildebrand F."/>
            <person name="Pallen M.J."/>
        </authorList>
    </citation>
    <scope>NUCLEOTIDE SEQUENCE [LARGE SCALE GENOMIC DNA]</scope>
    <source>
        <strain evidence="3 4">Sa2CUA2</strain>
    </source>
</reference>
<keyword evidence="1" id="KW-0802">TPR repeat</keyword>
<keyword evidence="4" id="KW-1185">Reference proteome</keyword>
<dbReference type="Proteomes" id="UP000611945">
    <property type="component" value="Unassembled WGS sequence"/>
</dbReference>
<gene>
    <name evidence="3" type="ORF">H9642_05730</name>
</gene>
<proteinExistence type="predicted"/>
<organism evidence="3 4">
    <name type="scientific">Serpens gallinarum</name>
    <dbReference type="NCBI Taxonomy" id="2763075"/>
    <lineage>
        <taxon>Bacteria</taxon>
        <taxon>Pseudomonadati</taxon>
        <taxon>Pseudomonadota</taxon>
        <taxon>Gammaproteobacteria</taxon>
        <taxon>Pseudomonadales</taxon>
        <taxon>Pseudomonadaceae</taxon>
        <taxon>Pseudomonas</taxon>
    </lineage>
</organism>
<dbReference type="PROSITE" id="PS51257">
    <property type="entry name" value="PROKAR_LIPOPROTEIN"/>
    <property type="match status" value="1"/>
</dbReference>
<comment type="caution">
    <text evidence="3">The sequence shown here is derived from an EMBL/GenBank/DDBJ whole genome shotgun (WGS) entry which is preliminary data.</text>
</comment>
<dbReference type="PROSITE" id="PS50005">
    <property type="entry name" value="TPR"/>
    <property type="match status" value="1"/>
</dbReference>
<dbReference type="InterPro" id="IPR019734">
    <property type="entry name" value="TPR_rpt"/>
</dbReference>
<feature type="chain" id="PRO_5045400688" description="Lipoprotein" evidence="2">
    <location>
        <begin position="24"/>
        <end position="219"/>
    </location>
</feature>